<sequence>MQFDLETLHLSSALGRCAYLIVFTIVAVRNPGERCHWHWIGAIFASMIGSTIMARVPTTRWMTFAEAWVIYTFFAGSLALSWSGLREFHGKSVPIRTLAWMIFVPGLVYGGMMLAGVPLRVALSAAVVAGAAYAALGAYEAVQRSQGQRLWSAYIVAGALGSYAVMLCLTLVLLVATDIPMNSTESATASMIVDQASGILIYFGYIAMANERALLTIERLAYTDPLTDLVNRRGLQIKLAQIHSNATPEGVDGVLLVDIDHFKAINDTYGHDAGDAVLATFSQRLRDSMRRSDIVARWGGEEFLVILPKTGFSDLFAVAERLRRTIEAEPFALPDAQPIRVTISVGISEMVLDGFEEAMRQADSALYKAKTCGRNRVCGTRHDRIAPLGMTA</sequence>
<evidence type="ECO:0000256" key="2">
    <source>
        <dbReference type="ARBA" id="ARBA00034247"/>
    </source>
</evidence>
<evidence type="ECO:0000313" key="6">
    <source>
        <dbReference type="Proteomes" id="UP001294412"/>
    </source>
</evidence>
<protein>
    <recommendedName>
        <fullName evidence="1">diguanylate cyclase</fullName>
        <ecNumber evidence="1">2.7.7.65</ecNumber>
    </recommendedName>
</protein>
<feature type="transmembrane region" description="Helical" evidence="3">
    <location>
        <begin position="121"/>
        <end position="139"/>
    </location>
</feature>
<evidence type="ECO:0000259" key="4">
    <source>
        <dbReference type="PROSITE" id="PS50887"/>
    </source>
</evidence>
<dbReference type="NCBIfam" id="TIGR00254">
    <property type="entry name" value="GGDEF"/>
    <property type="match status" value="1"/>
</dbReference>
<keyword evidence="5" id="KW-0548">Nucleotidyltransferase</keyword>
<dbReference type="Gene3D" id="3.30.70.270">
    <property type="match status" value="1"/>
</dbReference>
<dbReference type="PROSITE" id="PS50887">
    <property type="entry name" value="GGDEF"/>
    <property type="match status" value="1"/>
</dbReference>
<feature type="transmembrane region" description="Helical" evidence="3">
    <location>
        <begin position="151"/>
        <end position="176"/>
    </location>
</feature>
<keyword evidence="3" id="KW-0812">Transmembrane</keyword>
<feature type="transmembrane region" description="Helical" evidence="3">
    <location>
        <begin position="68"/>
        <end position="85"/>
    </location>
</feature>
<feature type="transmembrane region" description="Helical" evidence="3">
    <location>
        <begin position="188"/>
        <end position="209"/>
    </location>
</feature>
<evidence type="ECO:0000256" key="1">
    <source>
        <dbReference type="ARBA" id="ARBA00012528"/>
    </source>
</evidence>
<dbReference type="Pfam" id="PF00990">
    <property type="entry name" value="GGDEF"/>
    <property type="match status" value="1"/>
</dbReference>
<dbReference type="InterPro" id="IPR043128">
    <property type="entry name" value="Rev_trsase/Diguanyl_cyclase"/>
</dbReference>
<dbReference type="Proteomes" id="UP001294412">
    <property type="component" value="Unassembled WGS sequence"/>
</dbReference>
<evidence type="ECO:0000313" key="5">
    <source>
        <dbReference type="EMBL" id="MDY8107537.1"/>
    </source>
</evidence>
<keyword evidence="6" id="KW-1185">Reference proteome</keyword>
<evidence type="ECO:0000256" key="3">
    <source>
        <dbReference type="SAM" id="Phobius"/>
    </source>
</evidence>
<dbReference type="PANTHER" id="PTHR45138:SF9">
    <property type="entry name" value="DIGUANYLATE CYCLASE DGCM-RELATED"/>
    <property type="match status" value="1"/>
</dbReference>
<dbReference type="SMART" id="SM00267">
    <property type="entry name" value="GGDEF"/>
    <property type="match status" value="1"/>
</dbReference>
<keyword evidence="3" id="KW-1133">Transmembrane helix</keyword>
<dbReference type="CDD" id="cd01949">
    <property type="entry name" value="GGDEF"/>
    <property type="match status" value="1"/>
</dbReference>
<dbReference type="RefSeq" id="WP_322184636.1">
    <property type="nucleotide sequence ID" value="NZ_JAXLPB010000001.1"/>
</dbReference>
<dbReference type="SUPFAM" id="SSF55073">
    <property type="entry name" value="Nucleotide cyclase"/>
    <property type="match status" value="1"/>
</dbReference>
<dbReference type="GO" id="GO:0052621">
    <property type="term" value="F:diguanylate cyclase activity"/>
    <property type="evidence" value="ECO:0007669"/>
    <property type="project" value="UniProtKB-EC"/>
</dbReference>
<name>A0ABU5HWK5_9HYPH</name>
<dbReference type="InterPro" id="IPR029787">
    <property type="entry name" value="Nucleotide_cyclase"/>
</dbReference>
<dbReference type="InterPro" id="IPR000160">
    <property type="entry name" value="GGDEF_dom"/>
</dbReference>
<dbReference type="EC" id="2.7.7.65" evidence="1"/>
<feature type="transmembrane region" description="Helical" evidence="3">
    <location>
        <begin position="37"/>
        <end position="56"/>
    </location>
</feature>
<feature type="transmembrane region" description="Helical" evidence="3">
    <location>
        <begin position="13"/>
        <end position="30"/>
    </location>
</feature>
<comment type="catalytic activity">
    <reaction evidence="2">
        <text>2 GTP = 3',3'-c-di-GMP + 2 diphosphate</text>
        <dbReference type="Rhea" id="RHEA:24898"/>
        <dbReference type="ChEBI" id="CHEBI:33019"/>
        <dbReference type="ChEBI" id="CHEBI:37565"/>
        <dbReference type="ChEBI" id="CHEBI:58805"/>
        <dbReference type="EC" id="2.7.7.65"/>
    </reaction>
</comment>
<dbReference type="EMBL" id="JAXLPB010000001">
    <property type="protein sequence ID" value="MDY8107537.1"/>
    <property type="molecule type" value="Genomic_DNA"/>
</dbReference>
<keyword evidence="5" id="KW-0808">Transferase</keyword>
<keyword evidence="3" id="KW-0472">Membrane</keyword>
<organism evidence="5 6">
    <name type="scientific">Fulvimarina uroteuthidis</name>
    <dbReference type="NCBI Taxonomy" id="3098149"/>
    <lineage>
        <taxon>Bacteria</taxon>
        <taxon>Pseudomonadati</taxon>
        <taxon>Pseudomonadota</taxon>
        <taxon>Alphaproteobacteria</taxon>
        <taxon>Hyphomicrobiales</taxon>
        <taxon>Aurantimonadaceae</taxon>
        <taxon>Fulvimarina</taxon>
    </lineage>
</organism>
<dbReference type="InterPro" id="IPR050469">
    <property type="entry name" value="Diguanylate_Cyclase"/>
</dbReference>
<dbReference type="PANTHER" id="PTHR45138">
    <property type="entry name" value="REGULATORY COMPONENTS OF SENSORY TRANSDUCTION SYSTEM"/>
    <property type="match status" value="1"/>
</dbReference>
<feature type="transmembrane region" description="Helical" evidence="3">
    <location>
        <begin position="97"/>
        <end position="115"/>
    </location>
</feature>
<accession>A0ABU5HWK5</accession>
<reference evidence="5 6" key="1">
    <citation type="submission" date="2023-12" db="EMBL/GenBank/DDBJ databases">
        <title>Description of Novel Strain Fulvimarina sp. 2208YS6-2-32 isolated from Uroteuthis (Photololigo) edulis.</title>
        <authorList>
            <person name="Park J.-S."/>
        </authorList>
    </citation>
    <scope>NUCLEOTIDE SEQUENCE [LARGE SCALE GENOMIC DNA]</scope>
    <source>
        <strain evidence="5 6">2208YS6-2-32</strain>
    </source>
</reference>
<gene>
    <name evidence="5" type="ORF">U0C82_00050</name>
</gene>
<proteinExistence type="predicted"/>
<feature type="domain" description="GGDEF" evidence="4">
    <location>
        <begin position="250"/>
        <end position="382"/>
    </location>
</feature>
<comment type="caution">
    <text evidence="5">The sequence shown here is derived from an EMBL/GenBank/DDBJ whole genome shotgun (WGS) entry which is preliminary data.</text>
</comment>